<evidence type="ECO:0000256" key="1">
    <source>
        <dbReference type="SAM" id="SignalP"/>
    </source>
</evidence>
<dbReference type="Proteomes" id="UP000325641">
    <property type="component" value="Chromosome"/>
</dbReference>
<accession>A0A5P6PGL4</accession>
<organism evidence="2 3">
    <name type="scientific">Bradyrhizobium betae</name>
    <dbReference type="NCBI Taxonomy" id="244734"/>
    <lineage>
        <taxon>Bacteria</taxon>
        <taxon>Pseudomonadati</taxon>
        <taxon>Pseudomonadota</taxon>
        <taxon>Alphaproteobacteria</taxon>
        <taxon>Hyphomicrobiales</taxon>
        <taxon>Nitrobacteraceae</taxon>
        <taxon>Bradyrhizobium</taxon>
    </lineage>
</organism>
<gene>
    <name evidence="2" type="ORF">F8237_01570</name>
</gene>
<feature type="signal peptide" evidence="1">
    <location>
        <begin position="1"/>
        <end position="22"/>
    </location>
</feature>
<keyword evidence="1" id="KW-0732">Signal</keyword>
<sequence length="129" mass="13532">MRAALKVVIAAILAMPAAAALAKSPDCASWPTNMALVHLKNAGLIDIPSVIDAQTKAIRLASEKIGKDLHQQVYDIIFHTRDGKTIEVITNSRASSEECSMSGVDVYVVSTKIGGSVALPSEGTGARSK</sequence>
<dbReference type="EMBL" id="CP044543">
    <property type="protein sequence ID" value="QFI77044.1"/>
    <property type="molecule type" value="Genomic_DNA"/>
</dbReference>
<reference evidence="3" key="1">
    <citation type="submission" date="2019-10" db="EMBL/GenBank/DDBJ databases">
        <title>Complete Genome Sequence of Bradyrhizobium betae type strain PL7HG1T.</title>
        <authorList>
            <person name="Bromfield E.S.P."/>
            <person name="Cloutier S."/>
        </authorList>
    </citation>
    <scope>NUCLEOTIDE SEQUENCE [LARGE SCALE GENOMIC DNA]</scope>
    <source>
        <strain evidence="3">PL7HG1</strain>
    </source>
</reference>
<dbReference type="OrthoDB" id="6549770at2"/>
<feature type="chain" id="PRO_5024965002" evidence="1">
    <location>
        <begin position="23"/>
        <end position="129"/>
    </location>
</feature>
<dbReference type="KEGG" id="bbet:F8237_01570"/>
<evidence type="ECO:0000313" key="2">
    <source>
        <dbReference type="EMBL" id="QFI77044.1"/>
    </source>
</evidence>
<name>A0A5P6PGL4_9BRAD</name>
<proteinExistence type="predicted"/>
<dbReference type="AlphaFoldDB" id="A0A5P6PGL4"/>
<dbReference type="RefSeq" id="WP_151650426.1">
    <property type="nucleotide sequence ID" value="NZ_CP044543.1"/>
</dbReference>
<protein>
    <submittedName>
        <fullName evidence="2">Uncharacterized protein</fullName>
    </submittedName>
</protein>
<evidence type="ECO:0000313" key="3">
    <source>
        <dbReference type="Proteomes" id="UP000325641"/>
    </source>
</evidence>